<feature type="region of interest" description="Disordered" evidence="1">
    <location>
        <begin position="11"/>
        <end position="32"/>
    </location>
</feature>
<dbReference type="Proteomes" id="UP000188268">
    <property type="component" value="Unassembled WGS sequence"/>
</dbReference>
<name>A0A1R3HN52_COCAP</name>
<comment type="caution">
    <text evidence="2">The sequence shown here is derived from an EMBL/GenBank/DDBJ whole genome shotgun (WGS) entry which is preliminary data.</text>
</comment>
<sequence>MDYAIGALSFPIIPPRPSQDSNPRPPTINPKF</sequence>
<feature type="compositionally biased region" description="Pro residues" evidence="1">
    <location>
        <begin position="12"/>
        <end position="32"/>
    </location>
</feature>
<evidence type="ECO:0000313" key="3">
    <source>
        <dbReference type="Proteomes" id="UP000188268"/>
    </source>
</evidence>
<dbReference type="AlphaFoldDB" id="A0A1R3HN52"/>
<evidence type="ECO:0000256" key="1">
    <source>
        <dbReference type="SAM" id="MobiDB-lite"/>
    </source>
</evidence>
<gene>
    <name evidence="2" type="ORF">CCACVL1_18068</name>
</gene>
<organism evidence="2 3">
    <name type="scientific">Corchorus capsularis</name>
    <name type="common">Jute</name>
    <dbReference type="NCBI Taxonomy" id="210143"/>
    <lineage>
        <taxon>Eukaryota</taxon>
        <taxon>Viridiplantae</taxon>
        <taxon>Streptophyta</taxon>
        <taxon>Embryophyta</taxon>
        <taxon>Tracheophyta</taxon>
        <taxon>Spermatophyta</taxon>
        <taxon>Magnoliopsida</taxon>
        <taxon>eudicotyledons</taxon>
        <taxon>Gunneridae</taxon>
        <taxon>Pentapetalae</taxon>
        <taxon>rosids</taxon>
        <taxon>malvids</taxon>
        <taxon>Malvales</taxon>
        <taxon>Malvaceae</taxon>
        <taxon>Grewioideae</taxon>
        <taxon>Apeibeae</taxon>
        <taxon>Corchorus</taxon>
    </lineage>
</organism>
<proteinExistence type="predicted"/>
<accession>A0A1R3HN52</accession>
<protein>
    <submittedName>
        <fullName evidence="2">Uncharacterized protein</fullName>
    </submittedName>
</protein>
<reference evidence="2 3" key="1">
    <citation type="submission" date="2013-09" db="EMBL/GenBank/DDBJ databases">
        <title>Corchorus capsularis genome sequencing.</title>
        <authorList>
            <person name="Alam M."/>
            <person name="Haque M.S."/>
            <person name="Islam M.S."/>
            <person name="Emdad E.M."/>
            <person name="Islam M.M."/>
            <person name="Ahmed B."/>
            <person name="Halim A."/>
            <person name="Hossen Q.M.M."/>
            <person name="Hossain M.Z."/>
            <person name="Ahmed R."/>
            <person name="Khan M.M."/>
            <person name="Islam R."/>
            <person name="Rashid M.M."/>
            <person name="Khan S.A."/>
            <person name="Rahman M.S."/>
            <person name="Alam M."/>
        </authorList>
    </citation>
    <scope>NUCLEOTIDE SEQUENCE [LARGE SCALE GENOMIC DNA]</scope>
    <source>
        <strain evidence="3">cv. CVL-1</strain>
        <tissue evidence="2">Whole seedling</tissue>
    </source>
</reference>
<dbReference type="EMBL" id="AWWV01011531">
    <property type="protein sequence ID" value="OMO71789.1"/>
    <property type="molecule type" value="Genomic_DNA"/>
</dbReference>
<evidence type="ECO:0000313" key="2">
    <source>
        <dbReference type="EMBL" id="OMO71789.1"/>
    </source>
</evidence>
<keyword evidence="3" id="KW-1185">Reference proteome</keyword>
<dbReference type="Gramene" id="OMO71789">
    <property type="protein sequence ID" value="OMO71789"/>
    <property type="gene ID" value="CCACVL1_18068"/>
</dbReference>